<organism evidence="2 3">
    <name type="scientific">Serendipita vermifera MAFF 305830</name>
    <dbReference type="NCBI Taxonomy" id="933852"/>
    <lineage>
        <taxon>Eukaryota</taxon>
        <taxon>Fungi</taxon>
        <taxon>Dikarya</taxon>
        <taxon>Basidiomycota</taxon>
        <taxon>Agaricomycotina</taxon>
        <taxon>Agaricomycetes</taxon>
        <taxon>Sebacinales</taxon>
        <taxon>Serendipitaceae</taxon>
        <taxon>Serendipita</taxon>
    </lineage>
</organism>
<dbReference type="InterPro" id="IPR029069">
    <property type="entry name" value="HotDog_dom_sf"/>
</dbReference>
<dbReference type="SUPFAM" id="SSF54637">
    <property type="entry name" value="Thioesterase/thiol ester dehydrase-isomerase"/>
    <property type="match status" value="1"/>
</dbReference>
<protein>
    <recommendedName>
        <fullName evidence="1">Acyl-CoA thioesterase-like N-terminal HotDog domain-containing protein</fullName>
    </recommendedName>
</protein>
<feature type="domain" description="Acyl-CoA thioesterase-like N-terminal HotDog" evidence="1">
    <location>
        <begin position="41"/>
        <end position="124"/>
    </location>
</feature>
<sequence>MAPFSSSMVAIRMQPTSTLKPIEVDKTTREEDSFTMEANVDEEWSVGVVPNGGYLVALMIQACSTVQRDTPHDEPVYLSTQYLGSSTSGPCTITVKRVKRNNDFSNIVAALVQKGRTNIHCQVIYGTLPLANHSLRGIHPAPISLMHRQAPTRRCPLVTHPSKCTFSPFTRPFSFSKYLVQAIDPYYLKLLEKRGNGYSATNPMDLGGGGSTWGGWYQQLDQRDFITLQMLSFLGDIVPELLPESVAKERDAMWFPTLAMSVDFKHRPSMPNNETPGIASRTVGIFVTMRYLIEGRYEATSEIWTAPCAIGEGMEEEGWQDKMYCLASVTQSAMTVPAMVNFNKSKRNGDRSASKL</sequence>
<dbReference type="Gene3D" id="2.40.160.210">
    <property type="entry name" value="Acyl-CoA thioesterase, double hotdog domain"/>
    <property type="match status" value="1"/>
</dbReference>
<dbReference type="EMBL" id="KN824332">
    <property type="protein sequence ID" value="KIM23767.1"/>
    <property type="molecule type" value="Genomic_DNA"/>
</dbReference>
<proteinExistence type="predicted"/>
<dbReference type="Proteomes" id="UP000054097">
    <property type="component" value="Unassembled WGS sequence"/>
</dbReference>
<dbReference type="PANTHER" id="PTHR38110:SF1">
    <property type="entry name" value="THIOESTERASE DOMAIN-CONTAINING PROTEIN"/>
    <property type="match status" value="1"/>
</dbReference>
<dbReference type="InterPro" id="IPR049449">
    <property type="entry name" value="TesB_ACOT8-like_N"/>
</dbReference>
<reference evidence="2 3" key="1">
    <citation type="submission" date="2014-04" db="EMBL/GenBank/DDBJ databases">
        <authorList>
            <consortium name="DOE Joint Genome Institute"/>
            <person name="Kuo A."/>
            <person name="Zuccaro A."/>
            <person name="Kohler A."/>
            <person name="Nagy L.G."/>
            <person name="Floudas D."/>
            <person name="Copeland A."/>
            <person name="Barry K.W."/>
            <person name="Cichocki N."/>
            <person name="Veneault-Fourrey C."/>
            <person name="LaButti K."/>
            <person name="Lindquist E.A."/>
            <person name="Lipzen A."/>
            <person name="Lundell T."/>
            <person name="Morin E."/>
            <person name="Murat C."/>
            <person name="Sun H."/>
            <person name="Tunlid A."/>
            <person name="Henrissat B."/>
            <person name="Grigoriev I.V."/>
            <person name="Hibbett D.S."/>
            <person name="Martin F."/>
            <person name="Nordberg H.P."/>
            <person name="Cantor M.N."/>
            <person name="Hua S.X."/>
        </authorList>
    </citation>
    <scope>NUCLEOTIDE SEQUENCE [LARGE SCALE GENOMIC DNA]</scope>
    <source>
        <strain evidence="2 3">MAFF 305830</strain>
    </source>
</reference>
<keyword evidence="3" id="KW-1185">Reference proteome</keyword>
<dbReference type="STRING" id="933852.A0A0C2X2U1"/>
<evidence type="ECO:0000313" key="3">
    <source>
        <dbReference type="Proteomes" id="UP000054097"/>
    </source>
</evidence>
<dbReference type="InterPro" id="IPR042171">
    <property type="entry name" value="Acyl-CoA_hotdog"/>
</dbReference>
<dbReference type="Pfam" id="PF13622">
    <property type="entry name" value="4HBT_3"/>
    <property type="match status" value="1"/>
</dbReference>
<name>A0A0C2X2U1_SERVB</name>
<evidence type="ECO:0000313" key="2">
    <source>
        <dbReference type="EMBL" id="KIM23767.1"/>
    </source>
</evidence>
<dbReference type="HOGENOM" id="CLU_071618_0_0_1"/>
<evidence type="ECO:0000259" key="1">
    <source>
        <dbReference type="Pfam" id="PF13622"/>
    </source>
</evidence>
<reference evidence="3" key="2">
    <citation type="submission" date="2015-01" db="EMBL/GenBank/DDBJ databases">
        <title>Evolutionary Origins and Diversification of the Mycorrhizal Mutualists.</title>
        <authorList>
            <consortium name="DOE Joint Genome Institute"/>
            <consortium name="Mycorrhizal Genomics Consortium"/>
            <person name="Kohler A."/>
            <person name="Kuo A."/>
            <person name="Nagy L.G."/>
            <person name="Floudas D."/>
            <person name="Copeland A."/>
            <person name="Barry K.W."/>
            <person name="Cichocki N."/>
            <person name="Veneault-Fourrey C."/>
            <person name="LaButti K."/>
            <person name="Lindquist E.A."/>
            <person name="Lipzen A."/>
            <person name="Lundell T."/>
            <person name="Morin E."/>
            <person name="Murat C."/>
            <person name="Riley R."/>
            <person name="Ohm R."/>
            <person name="Sun H."/>
            <person name="Tunlid A."/>
            <person name="Henrissat B."/>
            <person name="Grigoriev I.V."/>
            <person name="Hibbett D.S."/>
            <person name="Martin F."/>
        </authorList>
    </citation>
    <scope>NUCLEOTIDE SEQUENCE [LARGE SCALE GENOMIC DNA]</scope>
    <source>
        <strain evidence="3">MAFF 305830</strain>
    </source>
</reference>
<accession>A0A0C2X2U1</accession>
<dbReference type="OrthoDB" id="2532955at2759"/>
<dbReference type="PANTHER" id="PTHR38110">
    <property type="entry name" value="CHROMOSOME 23, WHOLE GENOME SHOTGUN SEQUENCE"/>
    <property type="match status" value="1"/>
</dbReference>
<dbReference type="InterPro" id="IPR052389">
    <property type="entry name" value="Sec_Metab_Biosynth-Assoc"/>
</dbReference>
<gene>
    <name evidence="2" type="ORF">M408DRAFT_27596</name>
</gene>
<dbReference type="AlphaFoldDB" id="A0A0C2X2U1"/>